<feature type="compositionally biased region" description="Gly residues" evidence="9">
    <location>
        <begin position="65"/>
        <end position="79"/>
    </location>
</feature>
<evidence type="ECO:0000256" key="2">
    <source>
        <dbReference type="ARBA" id="ARBA00010793"/>
    </source>
</evidence>
<evidence type="ECO:0000256" key="4">
    <source>
        <dbReference type="ARBA" id="ARBA00022640"/>
    </source>
</evidence>
<evidence type="ECO:0000256" key="7">
    <source>
        <dbReference type="ARBA" id="ARBA00022989"/>
    </source>
</evidence>
<feature type="region of interest" description="Disordered" evidence="9">
    <location>
        <begin position="31"/>
        <end position="97"/>
    </location>
</feature>
<feature type="compositionally biased region" description="Gly residues" evidence="9">
    <location>
        <begin position="49"/>
        <end position="58"/>
    </location>
</feature>
<keyword evidence="3" id="KW-0150">Chloroplast</keyword>
<comment type="subcellular location">
    <subcellularLocation>
        <location evidence="1">Plastid</location>
        <location evidence="1">Chloroplast membrane</location>
        <topology evidence="1">Multi-pass membrane protein</topology>
    </subcellularLocation>
</comment>
<dbReference type="Gramene" id="Jr14_15170_p1">
    <property type="protein sequence ID" value="cds.Jr14_15170_p1"/>
    <property type="gene ID" value="Jr14_15170"/>
</dbReference>
<reference evidence="10" key="1">
    <citation type="submission" date="2015-10" db="EMBL/GenBank/DDBJ databases">
        <authorList>
            <person name="Martinez-Garcia P.J."/>
            <person name="Crepeau M.W."/>
            <person name="Puiu D."/>
            <person name="Gonzalez-Ibeas D."/>
            <person name="Whalen J."/>
            <person name="Stevens K."/>
            <person name="Paul R."/>
            <person name="Butterfield T."/>
            <person name="Britton M."/>
            <person name="Reagan R."/>
            <person name="Chakraborty S."/>
            <person name="Walawage S.L."/>
            <person name="Vasquez-Gross H.A."/>
            <person name="Cardeno C."/>
            <person name="Famula R."/>
            <person name="Pratt K."/>
            <person name="Kuruganti S."/>
            <person name="Aradhya M.K."/>
            <person name="Leslie C.A."/>
            <person name="Dandekar A.M."/>
            <person name="Salzberg S.L."/>
            <person name="Wegrzyn J.L."/>
            <person name="Langley C.H."/>
            <person name="Neale D.B."/>
        </authorList>
    </citation>
    <scope>NUCLEOTIDE SEQUENCE</scope>
    <source>
        <tissue evidence="10">Leaves</tissue>
    </source>
</reference>
<evidence type="ECO:0000313" key="11">
    <source>
        <dbReference type="Proteomes" id="UP000619265"/>
    </source>
</evidence>
<dbReference type="GO" id="GO:0031969">
    <property type="term" value="C:chloroplast membrane"/>
    <property type="evidence" value="ECO:0007669"/>
    <property type="project" value="UniProtKB-SubCell"/>
</dbReference>
<dbReference type="Pfam" id="PF11891">
    <property type="entry name" value="RETICULATA-like"/>
    <property type="match status" value="1"/>
</dbReference>
<dbReference type="InterPro" id="IPR021825">
    <property type="entry name" value="RETICULATA-related"/>
</dbReference>
<dbReference type="PANTHER" id="PTHR31620:SF8">
    <property type="entry name" value="PROTEIN RETICULATA-RELATED 4, CHLOROPLASTIC-LIKE"/>
    <property type="match status" value="1"/>
</dbReference>
<keyword evidence="6" id="KW-0809">Transit peptide</keyword>
<reference evidence="10" key="2">
    <citation type="submission" date="2020-03" db="EMBL/GenBank/DDBJ databases">
        <title>Walnut 2.0.</title>
        <authorList>
            <person name="Marrano A."/>
            <person name="Britton M."/>
            <person name="Zimin A.V."/>
            <person name="Zaini P.A."/>
            <person name="Workman R."/>
            <person name="Puiu D."/>
            <person name="Bianco L."/>
            <person name="Allen B.J."/>
            <person name="Troggio M."/>
            <person name="Leslie C.A."/>
            <person name="Timp W."/>
            <person name="Dendekar A."/>
            <person name="Salzberg S.L."/>
            <person name="Neale D.B."/>
        </authorList>
    </citation>
    <scope>NUCLEOTIDE SEQUENCE</scope>
    <source>
        <tissue evidence="10">Leaves</tissue>
    </source>
</reference>
<comment type="similarity">
    <text evidence="2">Belongs to the RETICULATA family.</text>
</comment>
<name>A0A833WX44_JUGRE</name>
<evidence type="ECO:0000256" key="9">
    <source>
        <dbReference type="SAM" id="MobiDB-lite"/>
    </source>
</evidence>
<evidence type="ECO:0000256" key="5">
    <source>
        <dbReference type="ARBA" id="ARBA00022692"/>
    </source>
</evidence>
<gene>
    <name evidence="10" type="ORF">F2P56_032899</name>
</gene>
<evidence type="ECO:0000256" key="1">
    <source>
        <dbReference type="ARBA" id="ARBA00004508"/>
    </source>
</evidence>
<dbReference type="AlphaFoldDB" id="A0A833WX44"/>
<proteinExistence type="inferred from homology"/>
<evidence type="ECO:0000256" key="8">
    <source>
        <dbReference type="ARBA" id="ARBA00023136"/>
    </source>
</evidence>
<accession>A0A833WX44</accession>
<keyword evidence="7" id="KW-1133">Transmembrane helix</keyword>
<keyword evidence="4" id="KW-0934">Plastid</keyword>
<evidence type="ECO:0000256" key="3">
    <source>
        <dbReference type="ARBA" id="ARBA00022528"/>
    </source>
</evidence>
<keyword evidence="8" id="KW-0472">Membrane</keyword>
<sequence>MNFARFIKEFLSHAEAEVRSLASLYSSMGRNAGGKDGDDGNSNRNKYGNNGGNISGEGGGRDGGQEQGGGDGGAGGGRVTLGEHAKGSEGGSQGREDLRIGGRQVLGAREGGAVSLVDVVRRLQGAPFSQRPVPRHGLNRVLRQNVHHDSVLVSLPAPTVSLRPPLATSAGTIAKFFHNRPDNAFEVALAGTSYSFLQRLGAVVIMLLSCKDAITNEVPKAFLGDTMK</sequence>
<dbReference type="Proteomes" id="UP000619265">
    <property type="component" value="Unassembled WGS sequence"/>
</dbReference>
<keyword evidence="5" id="KW-0812">Transmembrane</keyword>
<dbReference type="PANTHER" id="PTHR31620">
    <property type="entry name" value="PROTEIN RETICULATA-RELATED 2, CHLOROPLASTIC-RELATED"/>
    <property type="match status" value="1"/>
</dbReference>
<comment type="caution">
    <text evidence="10">The sequence shown here is derived from an EMBL/GenBank/DDBJ whole genome shotgun (WGS) entry which is preliminary data.</text>
</comment>
<evidence type="ECO:0000313" key="10">
    <source>
        <dbReference type="EMBL" id="KAF5447341.1"/>
    </source>
</evidence>
<organism evidence="10 11">
    <name type="scientific">Juglans regia</name>
    <name type="common">English walnut</name>
    <dbReference type="NCBI Taxonomy" id="51240"/>
    <lineage>
        <taxon>Eukaryota</taxon>
        <taxon>Viridiplantae</taxon>
        <taxon>Streptophyta</taxon>
        <taxon>Embryophyta</taxon>
        <taxon>Tracheophyta</taxon>
        <taxon>Spermatophyta</taxon>
        <taxon>Magnoliopsida</taxon>
        <taxon>eudicotyledons</taxon>
        <taxon>Gunneridae</taxon>
        <taxon>Pentapetalae</taxon>
        <taxon>rosids</taxon>
        <taxon>fabids</taxon>
        <taxon>Fagales</taxon>
        <taxon>Juglandaceae</taxon>
        <taxon>Juglans</taxon>
    </lineage>
</organism>
<protein>
    <submittedName>
        <fullName evidence="10">Uncharacterized protein</fullName>
    </submittedName>
</protein>
<dbReference type="EMBL" id="LIHL02000014">
    <property type="protein sequence ID" value="KAF5447341.1"/>
    <property type="molecule type" value="Genomic_DNA"/>
</dbReference>
<evidence type="ECO:0000256" key="6">
    <source>
        <dbReference type="ARBA" id="ARBA00022946"/>
    </source>
</evidence>